<evidence type="ECO:0000313" key="4">
    <source>
        <dbReference type="EMBL" id="RZC47263.1"/>
    </source>
</evidence>
<dbReference type="PANTHER" id="PTHR23115">
    <property type="entry name" value="TRANSLATION FACTOR"/>
    <property type="match status" value="1"/>
</dbReference>
<dbReference type="SUPFAM" id="SSF52540">
    <property type="entry name" value="P-loop containing nucleoside triphosphate hydrolases"/>
    <property type="match status" value="1"/>
</dbReference>
<gene>
    <name evidence="4" type="ORF">C5167_040209</name>
</gene>
<feature type="region of interest" description="Disordered" evidence="3">
    <location>
        <begin position="109"/>
        <end position="129"/>
    </location>
</feature>
<evidence type="ECO:0000256" key="1">
    <source>
        <dbReference type="ARBA" id="ARBA00022741"/>
    </source>
</evidence>
<dbReference type="Proteomes" id="UP000316621">
    <property type="component" value="Chromosome 1"/>
</dbReference>
<organism evidence="4 5">
    <name type="scientific">Papaver somniferum</name>
    <name type="common">Opium poppy</name>
    <dbReference type="NCBI Taxonomy" id="3469"/>
    <lineage>
        <taxon>Eukaryota</taxon>
        <taxon>Viridiplantae</taxon>
        <taxon>Streptophyta</taxon>
        <taxon>Embryophyta</taxon>
        <taxon>Tracheophyta</taxon>
        <taxon>Spermatophyta</taxon>
        <taxon>Magnoliopsida</taxon>
        <taxon>Ranunculales</taxon>
        <taxon>Papaveraceae</taxon>
        <taxon>Papaveroideae</taxon>
        <taxon>Papaver</taxon>
    </lineage>
</organism>
<proteinExistence type="predicted"/>
<evidence type="ECO:0000256" key="3">
    <source>
        <dbReference type="SAM" id="MobiDB-lite"/>
    </source>
</evidence>
<dbReference type="AlphaFoldDB" id="A0A4Y7IE95"/>
<accession>A0A4Y7IE95</accession>
<keyword evidence="2" id="KW-0342">GTP-binding</keyword>
<evidence type="ECO:0000313" key="5">
    <source>
        <dbReference type="Proteomes" id="UP000316621"/>
    </source>
</evidence>
<dbReference type="STRING" id="3469.A0A4Y7IE95"/>
<dbReference type="EMBL" id="CM010715">
    <property type="protein sequence ID" value="RZC47263.1"/>
    <property type="molecule type" value="Genomic_DNA"/>
</dbReference>
<reference evidence="4 5" key="1">
    <citation type="journal article" date="2018" name="Science">
        <title>The opium poppy genome and morphinan production.</title>
        <authorList>
            <person name="Guo L."/>
            <person name="Winzer T."/>
            <person name="Yang X."/>
            <person name="Li Y."/>
            <person name="Ning Z."/>
            <person name="He Z."/>
            <person name="Teodor R."/>
            <person name="Lu Y."/>
            <person name="Bowser T.A."/>
            <person name="Graham I.A."/>
            <person name="Ye K."/>
        </authorList>
    </citation>
    <scope>NUCLEOTIDE SEQUENCE [LARGE SCALE GENOMIC DNA]</scope>
    <source>
        <strain evidence="5">cv. HN1</strain>
        <tissue evidence="4">Leaves</tissue>
    </source>
</reference>
<dbReference type="GO" id="GO:0005525">
    <property type="term" value="F:GTP binding"/>
    <property type="evidence" value="ECO:0007669"/>
    <property type="project" value="UniProtKB-KW"/>
</dbReference>
<name>A0A4Y7IE95_PAPSO</name>
<dbReference type="InterPro" id="IPR027417">
    <property type="entry name" value="P-loop_NTPase"/>
</dbReference>
<dbReference type="Gene3D" id="3.40.50.300">
    <property type="entry name" value="P-loop containing nucleotide triphosphate hydrolases"/>
    <property type="match status" value="1"/>
</dbReference>
<feature type="region of interest" description="Disordered" evidence="3">
    <location>
        <begin position="174"/>
        <end position="232"/>
    </location>
</feature>
<feature type="compositionally biased region" description="Pro residues" evidence="3">
    <location>
        <begin position="113"/>
        <end position="126"/>
    </location>
</feature>
<protein>
    <recommendedName>
        <fullName evidence="6">Tr-type G domain-containing protein</fullName>
    </recommendedName>
</protein>
<feature type="compositionally biased region" description="Polar residues" evidence="3">
    <location>
        <begin position="174"/>
        <end position="214"/>
    </location>
</feature>
<evidence type="ECO:0008006" key="6">
    <source>
        <dbReference type="Google" id="ProtNLM"/>
    </source>
</evidence>
<evidence type="ECO:0000256" key="2">
    <source>
        <dbReference type="ARBA" id="ARBA00023134"/>
    </source>
</evidence>
<keyword evidence="5" id="KW-1185">Reference proteome</keyword>
<feature type="compositionally biased region" description="Low complexity" evidence="3">
    <location>
        <begin position="215"/>
        <end position="226"/>
    </location>
</feature>
<keyword evidence="1" id="KW-0547">Nucleotide-binding</keyword>
<dbReference type="Gramene" id="RZC47263">
    <property type="protein sequence ID" value="RZC47263"/>
    <property type="gene ID" value="C5167_040209"/>
</dbReference>
<dbReference type="InterPro" id="IPR050100">
    <property type="entry name" value="TRAFAC_GTPase_members"/>
</dbReference>
<sequence>MSDSGKSTTTGHLIYKLGGIDKRVIERFEKEAAEMNKSHSSTHGFLTSVRLNRFGLLRIDFLKSFKDMKKPKQVRLEEDDAKAAIAISVSEVTQAMLLLDAFNKDRASLQQPLPAPPPLAPLPMLAPPDHRTQEMINEKLKKAEDLGTSTRIELLLLLLLGIEVLCNKPTSQRKNVATENLSQDAHSTSEIPSSAQVSQELQGDLPNNTSSNAPSADSISKSGSSNDSRKVSQELQGVVVPIEGVLYIDVVGA</sequence>